<dbReference type="SUPFAM" id="SSF57850">
    <property type="entry name" value="RING/U-box"/>
    <property type="match status" value="1"/>
</dbReference>
<evidence type="ECO:0000256" key="5">
    <source>
        <dbReference type="SAM" id="MobiDB-lite"/>
    </source>
</evidence>
<keyword evidence="2 4" id="KW-0863">Zinc-finger</keyword>
<evidence type="ECO:0000256" key="2">
    <source>
        <dbReference type="ARBA" id="ARBA00022771"/>
    </source>
</evidence>
<dbReference type="CDD" id="cd16448">
    <property type="entry name" value="RING-H2"/>
    <property type="match status" value="1"/>
</dbReference>
<feature type="domain" description="RING-type" evidence="6">
    <location>
        <begin position="130"/>
        <end position="175"/>
    </location>
</feature>
<dbReference type="GO" id="GO:0008270">
    <property type="term" value="F:zinc ion binding"/>
    <property type="evidence" value="ECO:0007669"/>
    <property type="project" value="UniProtKB-KW"/>
</dbReference>
<dbReference type="Pfam" id="PF13639">
    <property type="entry name" value="zf-RING_2"/>
    <property type="match status" value="1"/>
</dbReference>
<dbReference type="PANTHER" id="PTHR45798:SF97">
    <property type="entry name" value="ALCOHOL-SENSITIVE RING FINGER PROTEIN 1"/>
    <property type="match status" value="1"/>
</dbReference>
<dbReference type="AlphaFoldDB" id="A0A2N5TPX8"/>
<dbReference type="Gene3D" id="3.30.40.10">
    <property type="entry name" value="Zinc/RING finger domain, C3HC4 (zinc finger)"/>
    <property type="match status" value="1"/>
</dbReference>
<dbReference type="EMBL" id="PGCI01000402">
    <property type="protein sequence ID" value="PLW27535.1"/>
    <property type="molecule type" value="Genomic_DNA"/>
</dbReference>
<dbReference type="PROSITE" id="PS50089">
    <property type="entry name" value="ZF_RING_2"/>
    <property type="match status" value="1"/>
</dbReference>
<feature type="region of interest" description="Disordered" evidence="5">
    <location>
        <begin position="1"/>
        <end position="31"/>
    </location>
</feature>
<organism evidence="7 8">
    <name type="scientific">Puccinia coronata f. sp. avenae</name>
    <dbReference type="NCBI Taxonomy" id="200324"/>
    <lineage>
        <taxon>Eukaryota</taxon>
        <taxon>Fungi</taxon>
        <taxon>Dikarya</taxon>
        <taxon>Basidiomycota</taxon>
        <taxon>Pucciniomycotina</taxon>
        <taxon>Pucciniomycetes</taxon>
        <taxon>Pucciniales</taxon>
        <taxon>Pucciniaceae</taxon>
        <taxon>Puccinia</taxon>
    </lineage>
</organism>
<reference evidence="7 8" key="1">
    <citation type="submission" date="2017-11" db="EMBL/GenBank/DDBJ databases">
        <title>De novo assembly and phasing of dikaryotic genomes from two isolates of Puccinia coronata f. sp. avenae, the causal agent of oat crown rust.</title>
        <authorList>
            <person name="Miller M.E."/>
            <person name="Zhang Y."/>
            <person name="Omidvar V."/>
            <person name="Sperschneider J."/>
            <person name="Schwessinger B."/>
            <person name="Raley C."/>
            <person name="Palmer J.M."/>
            <person name="Garnica D."/>
            <person name="Upadhyaya N."/>
            <person name="Rathjen J."/>
            <person name="Taylor J.M."/>
            <person name="Park R.F."/>
            <person name="Dodds P.N."/>
            <person name="Hirsch C.D."/>
            <person name="Kianian S.F."/>
            <person name="Figueroa M."/>
        </authorList>
    </citation>
    <scope>NUCLEOTIDE SEQUENCE [LARGE SCALE GENOMIC DNA]</scope>
    <source>
        <strain evidence="7">12SD80</strain>
    </source>
</reference>
<evidence type="ECO:0000256" key="3">
    <source>
        <dbReference type="ARBA" id="ARBA00022833"/>
    </source>
</evidence>
<keyword evidence="1" id="KW-0479">Metal-binding</keyword>
<gene>
    <name evidence="7" type="ORF">PCASD_16261</name>
</gene>
<dbReference type="Proteomes" id="UP000235392">
    <property type="component" value="Unassembled WGS sequence"/>
</dbReference>
<dbReference type="InterPro" id="IPR013083">
    <property type="entry name" value="Znf_RING/FYVE/PHD"/>
</dbReference>
<comment type="caution">
    <text evidence="7">The sequence shown here is derived from an EMBL/GenBank/DDBJ whole genome shotgun (WGS) entry which is preliminary data.</text>
</comment>
<dbReference type="InterPro" id="IPR052788">
    <property type="entry name" value="RING-type_E3_ligase_ATL"/>
</dbReference>
<name>A0A2N5TPX8_9BASI</name>
<sequence length="190" mass="20869">MSSPGLIRGPGNESSTETTLTSRDTRPDQNSIVSLDAVAAAVADARRALRELHEQTSTLELITSQLHRHAVLLQLIQTALALNLEQGGEASTHQESTQRQVSVDSLSPGLHTLAIVRSYNTNSDNQSLHCLICLEDYIKGCPIIVLPCHESHNFHVACLANWSRHCQQLTCPLCRSPFEPRSSNDRLLEA</sequence>
<accession>A0A2N5TPX8</accession>
<evidence type="ECO:0000256" key="4">
    <source>
        <dbReference type="PROSITE-ProRule" id="PRU00175"/>
    </source>
</evidence>
<evidence type="ECO:0000259" key="6">
    <source>
        <dbReference type="PROSITE" id="PS50089"/>
    </source>
</evidence>
<dbReference type="PANTHER" id="PTHR45798">
    <property type="entry name" value="RING-H2 FINGER PROTEIN ATL61-RELATED-RELATED"/>
    <property type="match status" value="1"/>
</dbReference>
<proteinExistence type="predicted"/>
<evidence type="ECO:0000313" key="7">
    <source>
        <dbReference type="EMBL" id="PLW27535.1"/>
    </source>
</evidence>
<evidence type="ECO:0000256" key="1">
    <source>
        <dbReference type="ARBA" id="ARBA00022723"/>
    </source>
</evidence>
<protein>
    <recommendedName>
        <fullName evidence="6">RING-type domain-containing protein</fullName>
    </recommendedName>
</protein>
<keyword evidence="3" id="KW-0862">Zinc</keyword>
<dbReference type="InterPro" id="IPR001841">
    <property type="entry name" value="Znf_RING"/>
</dbReference>
<evidence type="ECO:0000313" key="8">
    <source>
        <dbReference type="Proteomes" id="UP000235392"/>
    </source>
</evidence>
<feature type="compositionally biased region" description="Polar residues" evidence="5">
    <location>
        <begin position="12"/>
        <end position="31"/>
    </location>
</feature>